<dbReference type="PANTHER" id="PTHR30363:SF44">
    <property type="entry name" value="AGA OPERON TRANSCRIPTIONAL REPRESSOR-RELATED"/>
    <property type="match status" value="1"/>
</dbReference>
<gene>
    <name evidence="6" type="ORF">M8523_27310</name>
</gene>
<dbReference type="SUPFAM" id="SSF100950">
    <property type="entry name" value="NagB/RpiA/CoA transferase-like"/>
    <property type="match status" value="1"/>
</dbReference>
<evidence type="ECO:0000256" key="2">
    <source>
        <dbReference type="ARBA" id="ARBA00023125"/>
    </source>
</evidence>
<dbReference type="InterPro" id="IPR037171">
    <property type="entry name" value="NagB/RpiA_transferase-like"/>
</dbReference>
<dbReference type="InterPro" id="IPR050313">
    <property type="entry name" value="Carb_Metab_HTH_regulators"/>
</dbReference>
<feature type="domain" description="HTH deoR-type" evidence="5">
    <location>
        <begin position="2"/>
        <end position="57"/>
    </location>
</feature>
<evidence type="ECO:0000256" key="1">
    <source>
        <dbReference type="ARBA" id="ARBA00023015"/>
    </source>
</evidence>
<dbReference type="SMART" id="SM01134">
    <property type="entry name" value="DeoRC"/>
    <property type="match status" value="1"/>
</dbReference>
<dbReference type="SUPFAM" id="SSF46785">
    <property type="entry name" value="Winged helix' DNA-binding domain"/>
    <property type="match status" value="1"/>
</dbReference>
<dbReference type="Gene3D" id="1.10.10.10">
    <property type="entry name" value="Winged helix-like DNA-binding domain superfamily/Winged helix DNA-binding domain"/>
    <property type="match status" value="1"/>
</dbReference>
<organism evidence="6 7">
    <name type="scientific">Lichenifustis flavocetrariae</name>
    <dbReference type="NCBI Taxonomy" id="2949735"/>
    <lineage>
        <taxon>Bacteria</taxon>
        <taxon>Pseudomonadati</taxon>
        <taxon>Pseudomonadota</taxon>
        <taxon>Alphaproteobacteria</taxon>
        <taxon>Hyphomicrobiales</taxon>
        <taxon>Lichenihabitantaceae</taxon>
        <taxon>Lichenifustis</taxon>
    </lineage>
</organism>
<feature type="coiled-coil region" evidence="4">
    <location>
        <begin position="58"/>
        <end position="85"/>
    </location>
</feature>
<dbReference type="PROSITE" id="PS00894">
    <property type="entry name" value="HTH_DEOR_1"/>
    <property type="match status" value="1"/>
</dbReference>
<dbReference type="InterPro" id="IPR001034">
    <property type="entry name" value="DeoR_HTH"/>
</dbReference>
<dbReference type="Proteomes" id="UP001165667">
    <property type="component" value="Unassembled WGS sequence"/>
</dbReference>
<evidence type="ECO:0000256" key="3">
    <source>
        <dbReference type="ARBA" id="ARBA00023163"/>
    </source>
</evidence>
<dbReference type="GO" id="GO:0003700">
    <property type="term" value="F:DNA-binding transcription factor activity"/>
    <property type="evidence" value="ECO:0007669"/>
    <property type="project" value="InterPro"/>
</dbReference>
<dbReference type="InterPro" id="IPR036388">
    <property type="entry name" value="WH-like_DNA-bd_sf"/>
</dbReference>
<dbReference type="AlphaFoldDB" id="A0AA41Z2J1"/>
<dbReference type="GO" id="GO:0003677">
    <property type="term" value="F:DNA binding"/>
    <property type="evidence" value="ECO:0007669"/>
    <property type="project" value="UniProtKB-KW"/>
</dbReference>
<dbReference type="InterPro" id="IPR014036">
    <property type="entry name" value="DeoR-like_C"/>
</dbReference>
<keyword evidence="7" id="KW-1185">Reference proteome</keyword>
<accession>A0AA41Z2J1</accession>
<dbReference type="PANTHER" id="PTHR30363">
    <property type="entry name" value="HTH-TYPE TRANSCRIPTIONAL REGULATOR SRLR-RELATED"/>
    <property type="match status" value="1"/>
</dbReference>
<dbReference type="Pfam" id="PF08220">
    <property type="entry name" value="HTH_DeoR"/>
    <property type="match status" value="1"/>
</dbReference>
<evidence type="ECO:0000259" key="5">
    <source>
        <dbReference type="PROSITE" id="PS51000"/>
    </source>
</evidence>
<dbReference type="EMBL" id="JAMOIM010000030">
    <property type="protein sequence ID" value="MCW6511683.1"/>
    <property type="molecule type" value="Genomic_DNA"/>
</dbReference>
<dbReference type="PROSITE" id="PS51000">
    <property type="entry name" value="HTH_DEOR_2"/>
    <property type="match status" value="1"/>
</dbReference>
<comment type="caution">
    <text evidence="6">The sequence shown here is derived from an EMBL/GenBank/DDBJ whole genome shotgun (WGS) entry which is preliminary data.</text>
</comment>
<keyword evidence="1" id="KW-0805">Transcription regulation</keyword>
<dbReference type="InterPro" id="IPR018356">
    <property type="entry name" value="Tscrpt_reg_HTH_DeoR_CS"/>
</dbReference>
<keyword evidence="3" id="KW-0804">Transcription</keyword>
<evidence type="ECO:0000313" key="7">
    <source>
        <dbReference type="Proteomes" id="UP001165667"/>
    </source>
</evidence>
<keyword evidence="2 6" id="KW-0238">DNA-binding</keyword>
<name>A0AA41Z2J1_9HYPH</name>
<dbReference type="SMART" id="SM00420">
    <property type="entry name" value="HTH_DEOR"/>
    <property type="match status" value="1"/>
</dbReference>
<protein>
    <submittedName>
        <fullName evidence="6">DeoR/GlpR family DNA-binding transcription regulator</fullName>
    </submittedName>
</protein>
<sequence>MQTDRLEAIRQHLYTQGACSIPALAEAVGTSLATVRRDLHLLEQQGIISRSHGSARIANGAETEAAFAVREKQNLEAKRAIAQAAYDLLQPHSAVFLDAGTTVLQLVRLLRINPIPLTVFTNGLVVAQELITISELKISLVGGQLRVENASLVGPSAEATLQGLWFDRLFLGASAIGDDHRIYSVDAAEASLNALMRQRSAETVVLADATKFGRRATYFVTSVDSSLHIITDDSLPDETGAGIRRTGAALSLVAPVGRIGLRLAPGEAA</sequence>
<reference evidence="6" key="1">
    <citation type="submission" date="2022-05" db="EMBL/GenBank/DDBJ databases">
        <authorList>
            <person name="Pankratov T."/>
        </authorList>
    </citation>
    <scope>NUCLEOTIDE SEQUENCE</scope>
    <source>
        <strain evidence="6">BP6-180914</strain>
    </source>
</reference>
<proteinExistence type="predicted"/>
<dbReference type="RefSeq" id="WP_282588058.1">
    <property type="nucleotide sequence ID" value="NZ_JAMOIM010000030.1"/>
</dbReference>
<dbReference type="InterPro" id="IPR036390">
    <property type="entry name" value="WH_DNA-bd_sf"/>
</dbReference>
<evidence type="ECO:0000256" key="4">
    <source>
        <dbReference type="SAM" id="Coils"/>
    </source>
</evidence>
<dbReference type="Pfam" id="PF00455">
    <property type="entry name" value="DeoRC"/>
    <property type="match status" value="1"/>
</dbReference>
<evidence type="ECO:0000313" key="6">
    <source>
        <dbReference type="EMBL" id="MCW6511683.1"/>
    </source>
</evidence>
<dbReference type="PRINTS" id="PR00037">
    <property type="entry name" value="HTHLACR"/>
</dbReference>
<dbReference type="Gene3D" id="3.40.50.1360">
    <property type="match status" value="1"/>
</dbReference>
<keyword evidence="4" id="KW-0175">Coiled coil</keyword>